<dbReference type="PANTHER" id="PTHR32361:SF9">
    <property type="entry name" value="FERRIC REDUCTASE TRANSMEMBRANE COMPONENT 3-RELATED"/>
    <property type="match status" value="1"/>
</dbReference>
<feature type="region of interest" description="Disordered" evidence="3">
    <location>
        <begin position="48"/>
        <end position="67"/>
    </location>
</feature>
<dbReference type="Pfam" id="PF08030">
    <property type="entry name" value="NAD_binding_6"/>
    <property type="match status" value="1"/>
</dbReference>
<evidence type="ECO:0000256" key="1">
    <source>
        <dbReference type="ARBA" id="ARBA00022448"/>
    </source>
</evidence>
<dbReference type="Proteomes" id="UP001583193">
    <property type="component" value="Unassembled WGS sequence"/>
</dbReference>
<organism evidence="5 6">
    <name type="scientific">Paecilomyces lecythidis</name>
    <dbReference type="NCBI Taxonomy" id="3004212"/>
    <lineage>
        <taxon>Eukaryota</taxon>
        <taxon>Fungi</taxon>
        <taxon>Dikarya</taxon>
        <taxon>Ascomycota</taxon>
        <taxon>Pezizomycotina</taxon>
        <taxon>Eurotiomycetes</taxon>
        <taxon>Eurotiomycetidae</taxon>
        <taxon>Eurotiales</taxon>
        <taxon>Thermoascaceae</taxon>
        <taxon>Paecilomyces</taxon>
    </lineage>
</organism>
<evidence type="ECO:0000313" key="6">
    <source>
        <dbReference type="Proteomes" id="UP001583193"/>
    </source>
</evidence>
<keyword evidence="6" id="KW-1185">Reference proteome</keyword>
<sequence>MDVIKVELIPGRRLFRPEPGHHYFLYQPLRWRGWESHPFTLGTWTPVSDSGISEKSTPSQSASSRVSIDFNERPGESRLNNMENIVKRENVDTHMIHSRGTENESRRYYKLVFWIRPFSGWTKSLRNACLKNHGHPVPVKFLLEGPYGQSHSIHNYDNVLYITGGTGISAAACYLTDHVYRSSQAPPTTRTKNITLLWSARQAELIRHVATHELAPALKRNDVRTSFFATSGHDEVTQSDFQITAHKPNLTEYIRKYVEDISLESAPGVKTAILACGPASMADEVRATVHALLSEGIKSLYYFEEAYGW</sequence>
<comment type="caution">
    <text evidence="5">The sequence shown here is derived from an EMBL/GenBank/DDBJ whole genome shotgun (WGS) entry which is preliminary data.</text>
</comment>
<feature type="compositionally biased region" description="Polar residues" evidence="3">
    <location>
        <begin position="48"/>
        <end position="66"/>
    </location>
</feature>
<dbReference type="Gene3D" id="3.40.50.80">
    <property type="entry name" value="Nucleotide-binding domain of ferredoxin-NADP reductase (FNR) module"/>
    <property type="match status" value="1"/>
</dbReference>
<feature type="domain" description="Ferric reductase NAD binding" evidence="4">
    <location>
        <begin position="156"/>
        <end position="243"/>
    </location>
</feature>
<dbReference type="InterPro" id="IPR013121">
    <property type="entry name" value="Fe_red_NAD-bd_6"/>
</dbReference>
<keyword evidence="1" id="KW-0813">Transport</keyword>
<dbReference type="CDD" id="cd06186">
    <property type="entry name" value="NOX_Duox_like_FAD_NADP"/>
    <property type="match status" value="1"/>
</dbReference>
<dbReference type="SUPFAM" id="SSF52343">
    <property type="entry name" value="Ferredoxin reductase-like, C-terminal NADP-linked domain"/>
    <property type="match status" value="1"/>
</dbReference>
<protein>
    <recommendedName>
        <fullName evidence="4">Ferric reductase NAD binding domain-containing protein</fullName>
    </recommendedName>
</protein>
<evidence type="ECO:0000259" key="4">
    <source>
        <dbReference type="Pfam" id="PF08030"/>
    </source>
</evidence>
<reference evidence="5 6" key="1">
    <citation type="journal article" date="2024" name="IMA Fungus">
        <title>IMA Genome - F19 : A genome assembly and annotation guide to empower mycologists, including annotated draft genome sequences of Ceratocystis pirilliformis, Diaporthe australafricana, Fusarium ophioides, Paecilomyces lecythidis, and Sporothrix stenoceras.</title>
        <authorList>
            <person name="Aylward J."/>
            <person name="Wilson A.M."/>
            <person name="Visagie C.M."/>
            <person name="Spraker J."/>
            <person name="Barnes I."/>
            <person name="Buitendag C."/>
            <person name="Ceriani C."/>
            <person name="Del Mar Angel L."/>
            <person name="du Plessis D."/>
            <person name="Fuchs T."/>
            <person name="Gasser K."/>
            <person name="Kramer D."/>
            <person name="Li W."/>
            <person name="Munsamy K."/>
            <person name="Piso A."/>
            <person name="Price J.L."/>
            <person name="Sonnekus B."/>
            <person name="Thomas C."/>
            <person name="van der Nest A."/>
            <person name="van Dijk A."/>
            <person name="van Heerden A."/>
            <person name="van Vuuren N."/>
            <person name="Yilmaz N."/>
            <person name="Duong T.A."/>
            <person name="van der Merwe N.A."/>
            <person name="Wingfield M.J."/>
            <person name="Wingfield B.D."/>
        </authorList>
    </citation>
    <scope>NUCLEOTIDE SEQUENCE [LARGE SCALE GENOMIC DNA]</scope>
    <source>
        <strain evidence="5 6">CMW 18167</strain>
    </source>
</reference>
<keyword evidence="2" id="KW-0560">Oxidoreductase</keyword>
<dbReference type="InterPro" id="IPR039261">
    <property type="entry name" value="FNR_nucleotide-bd"/>
</dbReference>
<evidence type="ECO:0000256" key="2">
    <source>
        <dbReference type="ARBA" id="ARBA00023002"/>
    </source>
</evidence>
<name>A0ABR3WZ66_9EURO</name>
<evidence type="ECO:0000256" key="3">
    <source>
        <dbReference type="SAM" id="MobiDB-lite"/>
    </source>
</evidence>
<proteinExistence type="predicted"/>
<accession>A0ABR3WZ66</accession>
<dbReference type="PANTHER" id="PTHR32361">
    <property type="entry name" value="FERRIC/CUPRIC REDUCTASE TRANSMEMBRANE COMPONENT"/>
    <property type="match status" value="1"/>
</dbReference>
<gene>
    <name evidence="5" type="ORF">Plec18167_007985</name>
</gene>
<dbReference type="InterPro" id="IPR051410">
    <property type="entry name" value="Ferric/Cupric_Reductase"/>
</dbReference>
<evidence type="ECO:0000313" key="5">
    <source>
        <dbReference type="EMBL" id="KAL1868983.1"/>
    </source>
</evidence>
<dbReference type="EMBL" id="JAVDPF010000036">
    <property type="protein sequence ID" value="KAL1868983.1"/>
    <property type="molecule type" value="Genomic_DNA"/>
</dbReference>